<dbReference type="EMBL" id="JANBPW010005633">
    <property type="protein sequence ID" value="KAJ1932210.1"/>
    <property type="molecule type" value="Genomic_DNA"/>
</dbReference>
<name>A0ACC1IZU9_9FUNG</name>
<gene>
    <name evidence="1" type="ORF">FBU59_006452</name>
</gene>
<dbReference type="Proteomes" id="UP001150603">
    <property type="component" value="Unassembled WGS sequence"/>
</dbReference>
<protein>
    <submittedName>
        <fullName evidence="1">Uncharacterized protein</fullName>
    </submittedName>
</protein>
<accession>A0ACC1IZU9</accession>
<keyword evidence="2" id="KW-1185">Reference proteome</keyword>
<comment type="caution">
    <text evidence="1">The sequence shown here is derived from an EMBL/GenBank/DDBJ whole genome shotgun (WGS) entry which is preliminary data.</text>
</comment>
<organism evidence="1 2">
    <name type="scientific">Linderina macrospora</name>
    <dbReference type="NCBI Taxonomy" id="4868"/>
    <lineage>
        <taxon>Eukaryota</taxon>
        <taxon>Fungi</taxon>
        <taxon>Fungi incertae sedis</taxon>
        <taxon>Zoopagomycota</taxon>
        <taxon>Kickxellomycotina</taxon>
        <taxon>Kickxellomycetes</taxon>
        <taxon>Kickxellales</taxon>
        <taxon>Kickxellaceae</taxon>
        <taxon>Linderina</taxon>
    </lineage>
</organism>
<sequence>MSVKQSRAPSVITQDDSITEGIELPEQGSETGSHQTQMQMQVQQQESGRGLTSEHVDKAENGVAERQKQEIAVHKGAMAASGGDLQNKTVSGLSQSRSSGEQ</sequence>
<reference evidence="1" key="1">
    <citation type="submission" date="2022-07" db="EMBL/GenBank/DDBJ databases">
        <title>Phylogenomic reconstructions and comparative analyses of Kickxellomycotina fungi.</title>
        <authorList>
            <person name="Reynolds N.K."/>
            <person name="Stajich J.E."/>
            <person name="Barry K."/>
            <person name="Grigoriev I.V."/>
            <person name="Crous P."/>
            <person name="Smith M.E."/>
        </authorList>
    </citation>
    <scope>NUCLEOTIDE SEQUENCE</scope>
    <source>
        <strain evidence="1">NRRL 5244</strain>
    </source>
</reference>
<feature type="non-terminal residue" evidence="1">
    <location>
        <position position="102"/>
    </location>
</feature>
<evidence type="ECO:0000313" key="1">
    <source>
        <dbReference type="EMBL" id="KAJ1932210.1"/>
    </source>
</evidence>
<evidence type="ECO:0000313" key="2">
    <source>
        <dbReference type="Proteomes" id="UP001150603"/>
    </source>
</evidence>
<proteinExistence type="predicted"/>